<dbReference type="EMBL" id="JAVRRT010000016">
    <property type="protein sequence ID" value="KAK5165451.1"/>
    <property type="molecule type" value="Genomic_DNA"/>
</dbReference>
<dbReference type="Proteomes" id="UP001337655">
    <property type="component" value="Unassembled WGS sequence"/>
</dbReference>
<organism evidence="2 3">
    <name type="scientific">Saxophila tyrrhenica</name>
    <dbReference type="NCBI Taxonomy" id="1690608"/>
    <lineage>
        <taxon>Eukaryota</taxon>
        <taxon>Fungi</taxon>
        <taxon>Dikarya</taxon>
        <taxon>Ascomycota</taxon>
        <taxon>Pezizomycotina</taxon>
        <taxon>Dothideomycetes</taxon>
        <taxon>Dothideomycetidae</taxon>
        <taxon>Mycosphaerellales</taxon>
        <taxon>Extremaceae</taxon>
        <taxon>Saxophila</taxon>
    </lineage>
</organism>
<dbReference type="GeneID" id="89930312"/>
<name>A0AAV9P235_9PEZI</name>
<accession>A0AAV9P235</accession>
<dbReference type="InterPro" id="IPR011333">
    <property type="entry name" value="SKP1/BTB/POZ_sf"/>
</dbReference>
<dbReference type="PANTHER" id="PTHR47843:SF5">
    <property type="entry name" value="BTB_POZ DOMAIN PROTEIN"/>
    <property type="match status" value="1"/>
</dbReference>
<protein>
    <recommendedName>
        <fullName evidence="1">BTB domain-containing protein</fullName>
    </recommendedName>
</protein>
<sequence>MGRNTYDMQQADEKLFSLGQFSDLKIRCGAREWAVHKAILCPRSEYFDRIVNSGFKKSHENLIELHDENPDIVHLTLEWLYNERYVPAGMTYTSKWGIHKAVFEIADKYLLKDLQNVALQAFLDCEISEDMEGLVKLGKLIGNMAPANPVLQQAVVDCLSYEFVGSQAAFMRPYHAAELVELLRETRSDFAIMIFLKLNER</sequence>
<dbReference type="InterPro" id="IPR000210">
    <property type="entry name" value="BTB/POZ_dom"/>
</dbReference>
<gene>
    <name evidence="2" type="ORF">LTR77_008980</name>
</gene>
<dbReference type="PROSITE" id="PS50097">
    <property type="entry name" value="BTB"/>
    <property type="match status" value="1"/>
</dbReference>
<comment type="caution">
    <text evidence="2">The sequence shown here is derived from an EMBL/GenBank/DDBJ whole genome shotgun (WGS) entry which is preliminary data.</text>
</comment>
<dbReference type="Gene3D" id="3.30.710.10">
    <property type="entry name" value="Potassium Channel Kv1.1, Chain A"/>
    <property type="match status" value="1"/>
</dbReference>
<feature type="domain" description="BTB" evidence="1">
    <location>
        <begin position="22"/>
        <end position="84"/>
    </location>
</feature>
<evidence type="ECO:0000313" key="2">
    <source>
        <dbReference type="EMBL" id="KAK5165451.1"/>
    </source>
</evidence>
<proteinExistence type="predicted"/>
<dbReference type="RefSeq" id="XP_064655535.1">
    <property type="nucleotide sequence ID" value="XM_064806209.1"/>
</dbReference>
<dbReference type="Pfam" id="PF00651">
    <property type="entry name" value="BTB"/>
    <property type="match status" value="1"/>
</dbReference>
<keyword evidence="3" id="KW-1185">Reference proteome</keyword>
<dbReference type="SUPFAM" id="SSF54695">
    <property type="entry name" value="POZ domain"/>
    <property type="match status" value="1"/>
</dbReference>
<dbReference type="AlphaFoldDB" id="A0AAV9P235"/>
<dbReference type="PANTHER" id="PTHR47843">
    <property type="entry name" value="BTB DOMAIN-CONTAINING PROTEIN-RELATED"/>
    <property type="match status" value="1"/>
</dbReference>
<evidence type="ECO:0000313" key="3">
    <source>
        <dbReference type="Proteomes" id="UP001337655"/>
    </source>
</evidence>
<evidence type="ECO:0000259" key="1">
    <source>
        <dbReference type="PROSITE" id="PS50097"/>
    </source>
</evidence>
<reference evidence="2 3" key="1">
    <citation type="submission" date="2023-08" db="EMBL/GenBank/DDBJ databases">
        <title>Black Yeasts Isolated from many extreme environments.</title>
        <authorList>
            <person name="Coleine C."/>
            <person name="Stajich J.E."/>
            <person name="Selbmann L."/>
        </authorList>
    </citation>
    <scope>NUCLEOTIDE SEQUENCE [LARGE SCALE GENOMIC DNA]</scope>
    <source>
        <strain evidence="2 3">CCFEE 5935</strain>
    </source>
</reference>
<dbReference type="SMART" id="SM00225">
    <property type="entry name" value="BTB"/>
    <property type="match status" value="1"/>
</dbReference>